<evidence type="ECO:0000313" key="1">
    <source>
        <dbReference type="EMBL" id="SKC63006.1"/>
    </source>
</evidence>
<proteinExistence type="predicted"/>
<organism evidence="1 2">
    <name type="scientific">Ohtaekwangia koreensis</name>
    <dbReference type="NCBI Taxonomy" id="688867"/>
    <lineage>
        <taxon>Bacteria</taxon>
        <taxon>Pseudomonadati</taxon>
        <taxon>Bacteroidota</taxon>
        <taxon>Cytophagia</taxon>
        <taxon>Cytophagales</taxon>
        <taxon>Fulvivirgaceae</taxon>
        <taxon>Ohtaekwangia</taxon>
    </lineage>
</organism>
<keyword evidence="2" id="KW-1185">Reference proteome</keyword>
<accession>A0A1T5KGX0</accession>
<dbReference type="Proteomes" id="UP000190961">
    <property type="component" value="Unassembled WGS sequence"/>
</dbReference>
<evidence type="ECO:0000313" key="2">
    <source>
        <dbReference type="Proteomes" id="UP000190961"/>
    </source>
</evidence>
<protein>
    <submittedName>
        <fullName evidence="1">Uncharacterized protein</fullName>
    </submittedName>
</protein>
<reference evidence="1 2" key="1">
    <citation type="submission" date="2017-02" db="EMBL/GenBank/DDBJ databases">
        <authorList>
            <person name="Peterson S.W."/>
        </authorList>
    </citation>
    <scope>NUCLEOTIDE SEQUENCE [LARGE SCALE GENOMIC DNA]</scope>
    <source>
        <strain evidence="1 2">DSM 25262</strain>
    </source>
</reference>
<sequence>MNMYLKLYRIILVPLQEILENIYKILSSSSWNRPSQSGMYHYSSREFTPKSFSHAGRSMHLPFENQL</sequence>
<name>A0A1T5KGX0_9BACT</name>
<dbReference type="AlphaFoldDB" id="A0A1T5KGX0"/>
<gene>
    <name evidence="1" type="ORF">SAMN05660236_2181</name>
</gene>
<dbReference type="EMBL" id="FUZU01000001">
    <property type="protein sequence ID" value="SKC63006.1"/>
    <property type="molecule type" value="Genomic_DNA"/>
</dbReference>